<comment type="similarity">
    <text evidence="3">Belongs to the inorganic phosphate transporter (PiT) (TC 2.A.20) family.</text>
</comment>
<keyword evidence="6 9" id="KW-0812">Transmembrane</keyword>
<evidence type="ECO:0000256" key="7">
    <source>
        <dbReference type="ARBA" id="ARBA00022989"/>
    </source>
</evidence>
<dbReference type="GO" id="GO:0016020">
    <property type="term" value="C:membrane"/>
    <property type="evidence" value="ECO:0007669"/>
    <property type="project" value="UniProtKB-SubCell"/>
</dbReference>
<evidence type="ECO:0000256" key="5">
    <source>
        <dbReference type="ARBA" id="ARBA00022592"/>
    </source>
</evidence>
<protein>
    <submittedName>
        <fullName evidence="10">Phosphate/sulfate permease</fullName>
    </submittedName>
</protein>
<dbReference type="STRING" id="387631.Asulf_01050"/>
<comment type="function">
    <text evidence="1">Potential transporter for phosphate.</text>
</comment>
<reference evidence="10 11" key="1">
    <citation type="journal article" date="2013" name="Genome Announc.">
        <title>Complete Genome Sequence of the Thermophilic and Facultatively Chemolithoautotrophic Sulfate Reducer Archaeoglobus sulfaticallidus Strain PM70-1T.</title>
        <authorList>
            <person name="Stokke R."/>
            <person name="Hocking W.P."/>
            <person name="Steinsbu B.O."/>
            <person name="Steen I.H."/>
        </authorList>
    </citation>
    <scope>NUCLEOTIDE SEQUENCE [LARGE SCALE GENOMIC DNA]</scope>
    <source>
        <strain evidence="10">PM70-1</strain>
    </source>
</reference>
<evidence type="ECO:0000313" key="10">
    <source>
        <dbReference type="EMBL" id="AGK61051.1"/>
    </source>
</evidence>
<evidence type="ECO:0000256" key="3">
    <source>
        <dbReference type="ARBA" id="ARBA00009916"/>
    </source>
</evidence>
<evidence type="ECO:0000256" key="1">
    <source>
        <dbReference type="ARBA" id="ARBA00001981"/>
    </source>
</evidence>
<feature type="transmembrane region" description="Helical" evidence="9">
    <location>
        <begin position="12"/>
        <end position="30"/>
    </location>
</feature>
<dbReference type="PANTHER" id="PTHR11101">
    <property type="entry name" value="PHOSPHATE TRANSPORTER"/>
    <property type="match status" value="1"/>
</dbReference>
<sequence length="251" mass="26495">MRTVGSELVDLNIHIISISLIISSIAIILSNWKKLPVSSHQAIVSSLVGSGLAFGVSVDFNTLIRIVESWVISPVSAFFASVIVYRIMESVVSKMPPLKVERAVRYLLLLSGSLIAYNTGANELATALGPIVCYGLLTPLQAGIAGTALLWLGAYLLGSRVVETVGKGITSLDPFSGFSAQMGAGISVLLFTSLGMPISTTYCIIGGVTGVGILKSTKTIRSPFLKKIFLSWVITPLTAMILGYSISSLLA</sequence>
<keyword evidence="7 9" id="KW-1133">Transmembrane helix</keyword>
<feature type="transmembrane region" description="Helical" evidence="9">
    <location>
        <begin position="140"/>
        <end position="162"/>
    </location>
</feature>
<evidence type="ECO:0000313" key="11">
    <source>
        <dbReference type="Proteomes" id="UP000013307"/>
    </source>
</evidence>
<dbReference type="InterPro" id="IPR001204">
    <property type="entry name" value="Phos_transporter"/>
</dbReference>
<evidence type="ECO:0000256" key="8">
    <source>
        <dbReference type="ARBA" id="ARBA00023136"/>
    </source>
</evidence>
<feature type="transmembrane region" description="Helical" evidence="9">
    <location>
        <begin position="103"/>
        <end position="120"/>
    </location>
</feature>
<gene>
    <name evidence="10" type="ORF">Asulf_01050</name>
</gene>
<evidence type="ECO:0000256" key="2">
    <source>
        <dbReference type="ARBA" id="ARBA00004141"/>
    </source>
</evidence>
<dbReference type="EMBL" id="CP005290">
    <property type="protein sequence ID" value="AGK61051.1"/>
    <property type="molecule type" value="Genomic_DNA"/>
</dbReference>
<dbReference type="eggNOG" id="arCOG02267">
    <property type="taxonomic scope" value="Archaea"/>
</dbReference>
<evidence type="ECO:0000256" key="9">
    <source>
        <dbReference type="SAM" id="Phobius"/>
    </source>
</evidence>
<dbReference type="AlphaFoldDB" id="N0BKM0"/>
<proteinExistence type="inferred from homology"/>
<dbReference type="GO" id="GO:0005315">
    <property type="term" value="F:phosphate transmembrane transporter activity"/>
    <property type="evidence" value="ECO:0007669"/>
    <property type="project" value="InterPro"/>
</dbReference>
<dbReference type="Proteomes" id="UP000013307">
    <property type="component" value="Chromosome"/>
</dbReference>
<organism evidence="10 11">
    <name type="scientific">Archaeoglobus sulfaticallidus PM70-1</name>
    <dbReference type="NCBI Taxonomy" id="387631"/>
    <lineage>
        <taxon>Archaea</taxon>
        <taxon>Methanobacteriati</taxon>
        <taxon>Methanobacteriota</taxon>
        <taxon>Archaeoglobi</taxon>
        <taxon>Archaeoglobales</taxon>
        <taxon>Archaeoglobaceae</taxon>
        <taxon>Archaeoglobus</taxon>
    </lineage>
</organism>
<keyword evidence="4" id="KW-0813">Transport</keyword>
<keyword evidence="5" id="KW-0592">Phosphate transport</keyword>
<comment type="subcellular location">
    <subcellularLocation>
        <location evidence="2">Membrane</location>
        <topology evidence="2">Multi-pass membrane protein</topology>
    </subcellularLocation>
</comment>
<feature type="transmembrane region" description="Helical" evidence="9">
    <location>
        <begin position="42"/>
        <end position="64"/>
    </location>
</feature>
<feature type="transmembrane region" description="Helical" evidence="9">
    <location>
        <begin position="70"/>
        <end position="88"/>
    </location>
</feature>
<dbReference type="KEGG" id="ast:Asulf_01050"/>
<name>N0BKM0_9EURY</name>
<accession>N0BKM0</accession>
<feature type="transmembrane region" description="Helical" evidence="9">
    <location>
        <begin position="228"/>
        <end position="246"/>
    </location>
</feature>
<evidence type="ECO:0000256" key="4">
    <source>
        <dbReference type="ARBA" id="ARBA00022448"/>
    </source>
</evidence>
<keyword evidence="8 9" id="KW-0472">Membrane</keyword>
<evidence type="ECO:0000256" key="6">
    <source>
        <dbReference type="ARBA" id="ARBA00022692"/>
    </source>
</evidence>
<dbReference type="GO" id="GO:0035435">
    <property type="term" value="P:phosphate ion transmembrane transport"/>
    <property type="evidence" value="ECO:0007669"/>
    <property type="project" value="TreeGrafter"/>
</dbReference>
<dbReference type="Pfam" id="PF01384">
    <property type="entry name" value="PHO4"/>
    <property type="match status" value="1"/>
</dbReference>
<dbReference type="PANTHER" id="PTHR11101:SF80">
    <property type="entry name" value="PHOSPHATE TRANSPORTER"/>
    <property type="match status" value="1"/>
</dbReference>
<dbReference type="HOGENOM" id="CLU_015355_0_0_2"/>
<keyword evidence="11" id="KW-1185">Reference proteome</keyword>